<reference evidence="2 3" key="1">
    <citation type="submission" date="2020-02" db="EMBL/GenBank/DDBJ databases">
        <authorList>
            <person name="Gao J."/>
            <person name="Sun J."/>
        </authorList>
    </citation>
    <scope>NUCLEOTIDE SEQUENCE [LARGE SCALE GENOMIC DNA]</scope>
    <source>
        <strain evidence="2 3">7124</strain>
    </source>
</reference>
<comment type="caution">
    <text evidence="2">The sequence shown here is derived from an EMBL/GenBank/DDBJ whole genome shotgun (WGS) entry which is preliminary data.</text>
</comment>
<protein>
    <submittedName>
        <fullName evidence="2">Uncharacterized protein</fullName>
    </submittedName>
</protein>
<feature type="transmembrane region" description="Helical" evidence="1">
    <location>
        <begin position="164"/>
        <end position="184"/>
    </location>
</feature>
<keyword evidence="1" id="KW-0472">Membrane</keyword>
<feature type="transmembrane region" description="Helical" evidence="1">
    <location>
        <begin position="141"/>
        <end position="158"/>
    </location>
</feature>
<accession>A0A6M1PL93</accession>
<proteinExistence type="predicted"/>
<keyword evidence="1" id="KW-1133">Transmembrane helix</keyword>
<evidence type="ECO:0000313" key="3">
    <source>
        <dbReference type="Proteomes" id="UP000480151"/>
    </source>
</evidence>
<evidence type="ECO:0000256" key="1">
    <source>
        <dbReference type="SAM" id="Phobius"/>
    </source>
</evidence>
<dbReference type="AlphaFoldDB" id="A0A6M1PL93"/>
<feature type="transmembrane region" description="Helical" evidence="1">
    <location>
        <begin position="40"/>
        <end position="60"/>
    </location>
</feature>
<organism evidence="2 3">
    <name type="scientific">Paenibacillus apii</name>
    <dbReference type="NCBI Taxonomy" id="1850370"/>
    <lineage>
        <taxon>Bacteria</taxon>
        <taxon>Bacillati</taxon>
        <taxon>Bacillota</taxon>
        <taxon>Bacilli</taxon>
        <taxon>Bacillales</taxon>
        <taxon>Paenibacillaceae</taxon>
        <taxon>Paenibacillus</taxon>
    </lineage>
</organism>
<dbReference type="EMBL" id="JAAKGU010000004">
    <property type="protein sequence ID" value="NGM83112.1"/>
    <property type="molecule type" value="Genomic_DNA"/>
</dbReference>
<gene>
    <name evidence="2" type="ORF">G5B47_11880</name>
</gene>
<feature type="transmembrane region" description="Helical" evidence="1">
    <location>
        <begin position="7"/>
        <end position="28"/>
    </location>
</feature>
<dbReference type="Proteomes" id="UP000480151">
    <property type="component" value="Unassembled WGS sequence"/>
</dbReference>
<feature type="transmembrane region" description="Helical" evidence="1">
    <location>
        <begin position="72"/>
        <end position="103"/>
    </location>
</feature>
<evidence type="ECO:0000313" key="2">
    <source>
        <dbReference type="EMBL" id="NGM83112.1"/>
    </source>
</evidence>
<keyword evidence="1" id="KW-0812">Transmembrane</keyword>
<feature type="transmembrane region" description="Helical" evidence="1">
    <location>
        <begin position="109"/>
        <end position="129"/>
    </location>
</feature>
<dbReference type="RefSeq" id="WP_165098190.1">
    <property type="nucleotide sequence ID" value="NZ_JAAKGU010000004.1"/>
</dbReference>
<sequence>MNLNVSIREFGSIASIVSGLLLFAAHLFEEISSSDILIVIAKNLILVAHLMMVFALISIYDNHTRTRRFGMLALLFSTLGTMFVSAIVLVEIAGVSSTAAAAVLKAPEIQWIVTSGPLLFVFGILILGVQLIKSGTYAKQAGIFLILGTIVFAAAGYTSGAASIFVIAGSALTGAGFILLGNLLRQVKPASAFA</sequence>
<keyword evidence="3" id="KW-1185">Reference proteome</keyword>
<name>A0A6M1PL93_9BACL</name>